<dbReference type="GO" id="GO:0006000">
    <property type="term" value="P:fructose metabolic process"/>
    <property type="evidence" value="ECO:0007669"/>
    <property type="project" value="InterPro"/>
</dbReference>
<dbReference type="SUPFAM" id="SSF49452">
    <property type="entry name" value="Starch-binding domain-like"/>
    <property type="match status" value="1"/>
</dbReference>
<dbReference type="GO" id="GO:0003873">
    <property type="term" value="F:6-phosphofructo-2-kinase activity"/>
    <property type="evidence" value="ECO:0007669"/>
    <property type="project" value="UniProtKB-EC"/>
</dbReference>
<sequence length="881" mass="98107">MGTGASKDAEEGSKEERDRLDHAGGQLYVSLKMENRKLTGDLVPHVYGSVPLVGSWDPSKALFMERESVSMWELSFVVPPNHEFSFVVPPDHGNAFSFLALTSFGVSGFFFLRKVGKRMRGRAGHWKVEGEQKELGRNLVLRYLGELGYGNCVVHDCLNSEIGGVFSFLKYAWISETLDFKFLLKPKDSNTPCFVEEGPSRLLVGGALQEDARLALFRLDSGEVLEYQVFVKADRVSPFDLAASWRAYQDNFRPSSVRWIPDVSINSAPQTSGENGCSVGLELDLEHYVVPTPATSANSAHVYAANLTENPRSLIIGSGSSSYPIKEMEVIVPDPSKIFQSPGMVESKSVGTFSPLQKQESQRGLFVDRGVGSPRPVKSSSSNIFSTDLNLDSDTKNSMPAAAGAVAAAAVADQMLGPKEDRHLAIILYRRLKHGANQILGRTARIPCFQRRDSSPTHCNWFKQPTTLRSPNGMWAVYALGPGKHYNAGSSNSADFFRADNPEGMEARNEVAALAFEDMISWMQEGGQVGIFDATNSSKERRNMLMKLAEGRCKIIFLETICNDRNIIERNIRLKIQQSPDYAEEPDFEAGLQDFKNRLENYEKAINEGSYIKMIDMVSGHGGQIQVNNISGYLPGRIVFFLVNTHLTPRPILLTRHGESQDNVRGRIGGDTAISEAGELYSKKLAKFVGKRLKSERAASIWTSTLQRTILTASPIVGFPKIQWRALDEINAGVCDGMAYAEIKKNMPEEYESRKKDKLRYRYPRGESYLDVIQRLEPVIIELERQRAPVVVISHQVAVLRALYAYFADRPLNEIPHIEVPLHTIIEIQMGVTGSTGQIARVESIAIYLHLHLFEGSNEFVELIPISTVRRQPQLNPNPPL</sequence>
<organism evidence="4">
    <name type="scientific">Glycine soja</name>
    <name type="common">Wild soybean</name>
    <dbReference type="NCBI Taxonomy" id="3848"/>
    <lineage>
        <taxon>Eukaryota</taxon>
        <taxon>Viridiplantae</taxon>
        <taxon>Streptophyta</taxon>
        <taxon>Embryophyta</taxon>
        <taxon>Tracheophyta</taxon>
        <taxon>Spermatophyta</taxon>
        <taxon>Magnoliopsida</taxon>
        <taxon>eudicotyledons</taxon>
        <taxon>Gunneridae</taxon>
        <taxon>Pentapetalae</taxon>
        <taxon>rosids</taxon>
        <taxon>fabids</taxon>
        <taxon>Fabales</taxon>
        <taxon>Fabaceae</taxon>
        <taxon>Papilionoideae</taxon>
        <taxon>50 kb inversion clade</taxon>
        <taxon>NPAAA clade</taxon>
        <taxon>indigoferoid/millettioid clade</taxon>
        <taxon>Phaseoleae</taxon>
        <taxon>Glycine</taxon>
        <taxon>Glycine subgen. Soja</taxon>
    </lineage>
</organism>
<dbReference type="InterPro" id="IPR029033">
    <property type="entry name" value="His_PPase_superfam"/>
</dbReference>
<accession>A0A0B2P347</accession>
<dbReference type="FunFam" id="3.40.50.1240:FF:000006">
    <property type="entry name" value="6-phosphofructo-2-kinase/fructose-2, 6-bisphosphatase"/>
    <property type="match status" value="1"/>
</dbReference>
<dbReference type="GO" id="GO:0004331">
    <property type="term" value="F:fructose-2,6-bisphosphate 2-phosphatase activity"/>
    <property type="evidence" value="ECO:0007669"/>
    <property type="project" value="TreeGrafter"/>
</dbReference>
<dbReference type="InterPro" id="IPR013079">
    <property type="entry name" value="6Phosfructo_kin"/>
</dbReference>
<dbReference type="InterPro" id="IPR003094">
    <property type="entry name" value="6Pfruct_kin"/>
</dbReference>
<evidence type="ECO:0000259" key="3">
    <source>
        <dbReference type="PROSITE" id="PS51166"/>
    </source>
</evidence>
<dbReference type="InterPro" id="IPR002044">
    <property type="entry name" value="CBM20"/>
</dbReference>
<dbReference type="GO" id="GO:0005524">
    <property type="term" value="F:ATP binding"/>
    <property type="evidence" value="ECO:0007669"/>
    <property type="project" value="UniProtKB-KW"/>
</dbReference>
<dbReference type="PROSITE" id="PS00175">
    <property type="entry name" value="PG_MUTASE"/>
    <property type="match status" value="1"/>
</dbReference>
<dbReference type="CDD" id="cd07067">
    <property type="entry name" value="HP_PGM_like"/>
    <property type="match status" value="1"/>
</dbReference>
<dbReference type="SUPFAM" id="SSF52540">
    <property type="entry name" value="P-loop containing nucleoside triphosphate hydrolases"/>
    <property type="match status" value="1"/>
</dbReference>
<dbReference type="GO" id="GO:0006003">
    <property type="term" value="P:fructose 2,6-bisphosphate metabolic process"/>
    <property type="evidence" value="ECO:0007669"/>
    <property type="project" value="InterPro"/>
</dbReference>
<keyword evidence="2" id="KW-0067">ATP-binding</keyword>
<feature type="domain" description="CBM20" evidence="3">
    <location>
        <begin position="21"/>
        <end position="164"/>
    </location>
</feature>
<dbReference type="GO" id="GO:2001070">
    <property type="term" value="F:starch binding"/>
    <property type="evidence" value="ECO:0007669"/>
    <property type="project" value="InterPro"/>
</dbReference>
<keyword evidence="4" id="KW-0418">Kinase</keyword>
<dbReference type="InterPro" id="IPR001345">
    <property type="entry name" value="PG/BPGM_mutase_AS"/>
</dbReference>
<dbReference type="Gene3D" id="3.40.50.300">
    <property type="entry name" value="P-loop containing nucleotide triphosphate hydrolases"/>
    <property type="match status" value="1"/>
</dbReference>
<dbReference type="InterPro" id="IPR013078">
    <property type="entry name" value="His_Pase_superF_clade-1"/>
</dbReference>
<protein>
    <submittedName>
        <fullName evidence="4">6-phosphofructo-2-kinase/fructose-2, 6-bisphosphatase</fullName>
        <ecNumber evidence="4">2.7.1.105</ecNumber>
    </submittedName>
</protein>
<dbReference type="PROSITE" id="PS51166">
    <property type="entry name" value="CBM20"/>
    <property type="match status" value="1"/>
</dbReference>
<dbReference type="InterPro" id="IPR027417">
    <property type="entry name" value="P-loop_NTPase"/>
</dbReference>
<dbReference type="Proteomes" id="UP000053555">
    <property type="component" value="Unassembled WGS sequence"/>
</dbReference>
<proteinExistence type="predicted"/>
<dbReference type="PANTHER" id="PTHR10606">
    <property type="entry name" value="6-PHOSPHOFRUCTO-2-KINASE/FRUCTOSE-2,6-BISPHOSPHATASE"/>
    <property type="match status" value="1"/>
</dbReference>
<gene>
    <name evidence="4" type="ORF">glysoja_028286</name>
</gene>
<evidence type="ECO:0000256" key="2">
    <source>
        <dbReference type="ARBA" id="ARBA00022840"/>
    </source>
</evidence>
<dbReference type="PRINTS" id="PR00991">
    <property type="entry name" value="6PFRUCTKNASE"/>
</dbReference>
<dbReference type="Gene3D" id="3.40.50.1240">
    <property type="entry name" value="Phosphoglycerate mutase-like"/>
    <property type="match status" value="1"/>
</dbReference>
<dbReference type="SMART" id="SM00855">
    <property type="entry name" value="PGAM"/>
    <property type="match status" value="1"/>
</dbReference>
<dbReference type="PANTHER" id="PTHR10606:SF72">
    <property type="entry name" value="FRUCTOSE-6-PHOSPHATE-2-KINASE_FRUCTOSE-2, 6-BISPHOSPHATASE"/>
    <property type="match status" value="1"/>
</dbReference>
<dbReference type="AlphaFoldDB" id="A0A0B2P347"/>
<dbReference type="GO" id="GO:0005829">
    <property type="term" value="C:cytosol"/>
    <property type="evidence" value="ECO:0007669"/>
    <property type="project" value="TreeGrafter"/>
</dbReference>
<reference evidence="4" key="1">
    <citation type="submission" date="2014-07" db="EMBL/GenBank/DDBJ databases">
        <title>Identification of a novel salt tolerance gene in wild soybean by whole-genome sequencing.</title>
        <authorList>
            <person name="Lam H.-M."/>
            <person name="Qi X."/>
            <person name="Li M.-W."/>
            <person name="Liu X."/>
            <person name="Xie M."/>
            <person name="Ni M."/>
            <person name="Xu X."/>
        </authorList>
    </citation>
    <scope>NUCLEOTIDE SEQUENCE [LARGE SCALE GENOMIC DNA]</scope>
    <source>
        <tissue evidence="4">Root</tissue>
    </source>
</reference>
<evidence type="ECO:0000313" key="4">
    <source>
        <dbReference type="EMBL" id="KHN02083.1"/>
    </source>
</evidence>
<dbReference type="EC" id="2.7.1.105" evidence="4"/>
<name>A0A0B2P347_GLYSO</name>
<dbReference type="InterPro" id="IPR013784">
    <property type="entry name" value="Carb-bd-like_fold"/>
</dbReference>
<dbReference type="Pfam" id="PF00300">
    <property type="entry name" value="His_Phos_1"/>
    <property type="match status" value="1"/>
</dbReference>
<evidence type="ECO:0000256" key="1">
    <source>
        <dbReference type="ARBA" id="ARBA00022741"/>
    </source>
</evidence>
<keyword evidence="1" id="KW-0547">Nucleotide-binding</keyword>
<keyword evidence="4" id="KW-0808">Transferase</keyword>
<dbReference type="EMBL" id="KN670433">
    <property type="protein sequence ID" value="KHN02083.1"/>
    <property type="molecule type" value="Genomic_DNA"/>
</dbReference>
<dbReference type="FunFam" id="3.40.50.300:FF:000644">
    <property type="entry name" value="GpmB, Fructose-2,6-bisphosphatase"/>
    <property type="match status" value="1"/>
</dbReference>
<dbReference type="Pfam" id="PF01591">
    <property type="entry name" value="6PF2K"/>
    <property type="match status" value="1"/>
</dbReference>
<dbReference type="SUPFAM" id="SSF53254">
    <property type="entry name" value="Phosphoglycerate mutase-like"/>
    <property type="match status" value="1"/>
</dbReference>